<evidence type="ECO:0000256" key="2">
    <source>
        <dbReference type="ARBA" id="ARBA00023315"/>
    </source>
</evidence>
<reference evidence="5 6" key="2">
    <citation type="journal article" date="2013" name="Plant Physiol.">
        <title>A Nostoc punctiforme Sugar Transporter Necessary to Establish a Cyanobacterium-Plant Symbiosis.</title>
        <authorList>
            <person name="Ekman M."/>
            <person name="Picossi S."/>
            <person name="Campbell E.L."/>
            <person name="Meeks J.C."/>
            <person name="Flores E."/>
        </authorList>
    </citation>
    <scope>NUCLEOTIDE SEQUENCE [LARGE SCALE GENOMIC DNA]</scope>
    <source>
        <strain evidence="6">ATCC 29133 / PCC 73102</strain>
    </source>
</reference>
<gene>
    <name evidence="5" type="ordered locus">Npun_F4186</name>
</gene>
<protein>
    <submittedName>
        <fullName evidence="5">GCN5-related N-acetyltransferase</fullName>
    </submittedName>
</protein>
<accession>B2J8S5</accession>
<sequence length="189" mass="22094">MNLPLETQRLILRDFVESDWLAVHQYASDDEVVRYLTFGPNSEEDTKNFLQREISLQGEEPRQHFALAVTLKTQQQLIGVCHISVTDIDNKTGSIGYCFTKEFWGQGYATEAVKAVVSFGFQELGLHRIFATCHPENIASARVMQKIGMQQEGYLREHHWIKGQWRDSWLYAILEHEWRSLDFRRCWKG</sequence>
<keyword evidence="1 5" id="KW-0808">Transferase</keyword>
<feature type="domain" description="N-acetyltransferase" evidence="4">
    <location>
        <begin position="10"/>
        <end position="177"/>
    </location>
</feature>
<dbReference type="OrthoDB" id="9785602at2"/>
<dbReference type="RefSeq" id="WP_012410530.1">
    <property type="nucleotide sequence ID" value="NC_010628.1"/>
</dbReference>
<dbReference type="InterPro" id="IPR051531">
    <property type="entry name" value="N-acetyltransferase"/>
</dbReference>
<dbReference type="EMBL" id="CP001037">
    <property type="protein sequence ID" value="ACC82563.1"/>
    <property type="molecule type" value="Genomic_DNA"/>
</dbReference>
<dbReference type="eggNOG" id="COG1670">
    <property type="taxonomic scope" value="Bacteria"/>
</dbReference>
<dbReference type="InterPro" id="IPR000182">
    <property type="entry name" value="GNAT_dom"/>
</dbReference>
<proteinExistence type="inferred from homology"/>
<keyword evidence="6" id="KW-1185">Reference proteome</keyword>
<dbReference type="GO" id="GO:0016747">
    <property type="term" value="F:acyltransferase activity, transferring groups other than amino-acyl groups"/>
    <property type="evidence" value="ECO:0007669"/>
    <property type="project" value="InterPro"/>
</dbReference>
<dbReference type="Proteomes" id="UP000001191">
    <property type="component" value="Chromosome"/>
</dbReference>
<evidence type="ECO:0000256" key="3">
    <source>
        <dbReference type="ARBA" id="ARBA00038502"/>
    </source>
</evidence>
<dbReference type="Gene3D" id="3.40.630.30">
    <property type="match status" value="1"/>
</dbReference>
<dbReference type="KEGG" id="npu:Npun_F4186"/>
<dbReference type="PROSITE" id="PS51186">
    <property type="entry name" value="GNAT"/>
    <property type="match status" value="1"/>
</dbReference>
<evidence type="ECO:0000313" key="5">
    <source>
        <dbReference type="EMBL" id="ACC82563.1"/>
    </source>
</evidence>
<name>B2J8S5_NOSP7</name>
<evidence type="ECO:0000256" key="1">
    <source>
        <dbReference type="ARBA" id="ARBA00022679"/>
    </source>
</evidence>
<dbReference type="SUPFAM" id="SSF55729">
    <property type="entry name" value="Acyl-CoA N-acyltransferases (Nat)"/>
    <property type="match status" value="1"/>
</dbReference>
<evidence type="ECO:0000259" key="4">
    <source>
        <dbReference type="PROSITE" id="PS51186"/>
    </source>
</evidence>
<comment type="similarity">
    <text evidence="3">Belongs to the acetyltransferase family. RimJ subfamily.</text>
</comment>
<dbReference type="AlphaFoldDB" id="B2J8S5"/>
<dbReference type="EnsemblBacteria" id="ACC82563">
    <property type="protein sequence ID" value="ACC82563"/>
    <property type="gene ID" value="Npun_F4186"/>
</dbReference>
<dbReference type="HOGENOM" id="CLU_013985_3_6_3"/>
<dbReference type="PANTHER" id="PTHR43792:SF8">
    <property type="entry name" value="[RIBOSOMAL PROTEIN US5]-ALANINE N-ACETYLTRANSFERASE"/>
    <property type="match status" value="1"/>
</dbReference>
<keyword evidence="2" id="KW-0012">Acyltransferase</keyword>
<dbReference type="PANTHER" id="PTHR43792">
    <property type="entry name" value="GNAT FAMILY, PUTATIVE (AFU_ORTHOLOGUE AFUA_3G00765)-RELATED-RELATED"/>
    <property type="match status" value="1"/>
</dbReference>
<evidence type="ECO:0000313" key="6">
    <source>
        <dbReference type="Proteomes" id="UP000001191"/>
    </source>
</evidence>
<organism evidence="5 6">
    <name type="scientific">Nostoc punctiforme (strain ATCC 29133 / PCC 73102)</name>
    <dbReference type="NCBI Taxonomy" id="63737"/>
    <lineage>
        <taxon>Bacteria</taxon>
        <taxon>Bacillati</taxon>
        <taxon>Cyanobacteriota</taxon>
        <taxon>Cyanophyceae</taxon>
        <taxon>Nostocales</taxon>
        <taxon>Nostocaceae</taxon>
        <taxon>Nostoc</taxon>
    </lineage>
</organism>
<dbReference type="STRING" id="63737.Npun_F4186"/>
<dbReference type="InterPro" id="IPR016181">
    <property type="entry name" value="Acyl_CoA_acyltransferase"/>
</dbReference>
<dbReference type="PhylomeDB" id="B2J8S5"/>
<reference evidence="6" key="1">
    <citation type="submission" date="2008-04" db="EMBL/GenBank/DDBJ databases">
        <title>Complete sequence of chromosome of Nostoc punctiforme ATCC 29133.</title>
        <authorList>
            <consortium name="US DOE Joint Genome Institute"/>
            <person name="Copeland A."/>
            <person name="Lucas S."/>
            <person name="Lapidus A."/>
            <person name="Glavina del Rio T."/>
            <person name="Dalin E."/>
            <person name="Tice H."/>
            <person name="Pitluck S."/>
            <person name="Chain P."/>
            <person name="Malfatti S."/>
            <person name="Shin M."/>
            <person name="Vergez L."/>
            <person name="Schmutz J."/>
            <person name="Larimer F."/>
            <person name="Land M."/>
            <person name="Hauser L."/>
            <person name="Kyrpides N."/>
            <person name="Kim E."/>
            <person name="Meeks J.C."/>
            <person name="Elhai J."/>
            <person name="Campbell E.L."/>
            <person name="Thiel T."/>
            <person name="Longmire J."/>
            <person name="Potts M."/>
            <person name="Atlas R."/>
        </authorList>
    </citation>
    <scope>NUCLEOTIDE SEQUENCE [LARGE SCALE GENOMIC DNA]</scope>
    <source>
        <strain evidence="6">ATCC 29133 / PCC 73102</strain>
    </source>
</reference>
<dbReference type="Pfam" id="PF13302">
    <property type="entry name" value="Acetyltransf_3"/>
    <property type="match status" value="1"/>
</dbReference>